<evidence type="ECO:0000313" key="7">
    <source>
        <dbReference type="EMBL" id="AYV84455.1"/>
    </source>
</evidence>
<gene>
    <name evidence="7" type="ORF">Hyperionvirus26_10</name>
</gene>
<reference evidence="7" key="1">
    <citation type="submission" date="2018-10" db="EMBL/GenBank/DDBJ databases">
        <title>Hidden diversity of soil giant viruses.</title>
        <authorList>
            <person name="Schulz F."/>
            <person name="Alteio L."/>
            <person name="Goudeau D."/>
            <person name="Ryan E.M."/>
            <person name="Malmstrom R.R."/>
            <person name="Blanchard J."/>
            <person name="Woyke T."/>
        </authorList>
    </citation>
    <scope>NUCLEOTIDE SEQUENCE</scope>
    <source>
        <strain evidence="7">HYV1</strain>
    </source>
</reference>
<evidence type="ECO:0000256" key="1">
    <source>
        <dbReference type="ARBA" id="ARBA00022723"/>
    </source>
</evidence>
<dbReference type="PROSITE" id="PS00518">
    <property type="entry name" value="ZF_RING_1"/>
    <property type="match status" value="1"/>
</dbReference>
<sequence>MVKLRLCSGGVVDIALSERVGSIYVKYLEGATNYGVRWNGLLLDANQHCLSLVVGEGEVEKPFYVLASESGCSLGDVRGSGISFPKGGVSIQLKRTLRVPDNGKTYPLPPDLGTLELYKNGLNEFFVPMYQREALWMNFSASANSNVAIKIGIGSVNAVSGEPWEADVGVLKQDPQNYVVCPGQPWLDGIKDGAGKMEADGTGVFKHTVRQFVAMPLSSKSLIEAQLKEAGIVDKVEGGLKFEVFRPYRKDYKIFSITKKIFLNVEKSPKEAGLAAGDKLVVITNDCLETKTVLGDYGIGDGDVLECFKKELLELSVKTLTGKTITLHVDSGISVEGVKTCLQDSEGIPPDQQRLVFSGLQLENGRSCASYGIVNGSVLHLILRLRGGGWSDPRMGEGNMGLAAGGKIIQKIYKDKCPLKYWNCGNYETFGIKIVNSNQFNGTMVGPVISAKTYMEYGFPWFAKYDEKVLALESETNLDKVKSLDNSELSNECAICLANYTNIGFNPCKHEICMECLEALIPKDKKETIQCHLCRGKVKTSDIYITSGIVPLEEPEETVPFEDIYDSF</sequence>
<organism evidence="7">
    <name type="scientific">Hyperionvirus sp</name>
    <dbReference type="NCBI Taxonomy" id="2487770"/>
    <lineage>
        <taxon>Viruses</taxon>
        <taxon>Varidnaviria</taxon>
        <taxon>Bamfordvirae</taxon>
        <taxon>Nucleocytoviricota</taxon>
        <taxon>Megaviricetes</taxon>
        <taxon>Imitervirales</taxon>
        <taxon>Mimiviridae</taxon>
        <taxon>Klosneuvirinae</taxon>
    </lineage>
</organism>
<dbReference type="SUPFAM" id="SSF54236">
    <property type="entry name" value="Ubiquitin-like"/>
    <property type="match status" value="1"/>
</dbReference>
<evidence type="ECO:0000256" key="3">
    <source>
        <dbReference type="ARBA" id="ARBA00022833"/>
    </source>
</evidence>
<dbReference type="EMBL" id="MK072408">
    <property type="protein sequence ID" value="AYV84455.1"/>
    <property type="molecule type" value="Genomic_DNA"/>
</dbReference>
<keyword evidence="2 4" id="KW-0863">Zinc-finger</keyword>
<dbReference type="Gene3D" id="3.30.40.10">
    <property type="entry name" value="Zinc/RING finger domain, C3HC4 (zinc finger)"/>
    <property type="match status" value="1"/>
</dbReference>
<dbReference type="GO" id="GO:0008270">
    <property type="term" value="F:zinc ion binding"/>
    <property type="evidence" value="ECO:0007669"/>
    <property type="project" value="UniProtKB-KW"/>
</dbReference>
<dbReference type="InterPro" id="IPR017907">
    <property type="entry name" value="Znf_RING_CS"/>
</dbReference>
<keyword evidence="3" id="KW-0862">Zinc</keyword>
<dbReference type="InterPro" id="IPR019956">
    <property type="entry name" value="Ubiquitin_dom"/>
</dbReference>
<protein>
    <recommendedName>
        <fullName evidence="8">Ubiquitin</fullName>
    </recommendedName>
</protein>
<dbReference type="SMART" id="SM00213">
    <property type="entry name" value="UBQ"/>
    <property type="match status" value="1"/>
</dbReference>
<dbReference type="Pfam" id="PF00240">
    <property type="entry name" value="ubiquitin"/>
    <property type="match status" value="1"/>
</dbReference>
<dbReference type="PROSITE" id="PS50089">
    <property type="entry name" value="ZF_RING_2"/>
    <property type="match status" value="1"/>
</dbReference>
<evidence type="ECO:0000259" key="6">
    <source>
        <dbReference type="PROSITE" id="PS50089"/>
    </source>
</evidence>
<evidence type="ECO:0000256" key="4">
    <source>
        <dbReference type="PROSITE-ProRule" id="PRU00175"/>
    </source>
</evidence>
<evidence type="ECO:0000256" key="2">
    <source>
        <dbReference type="ARBA" id="ARBA00022771"/>
    </source>
</evidence>
<dbReference type="InterPro" id="IPR001841">
    <property type="entry name" value="Znf_RING"/>
</dbReference>
<dbReference type="InterPro" id="IPR013083">
    <property type="entry name" value="Znf_RING/FYVE/PHD"/>
</dbReference>
<accession>A0A3G5AB36</accession>
<dbReference type="PRINTS" id="PR00348">
    <property type="entry name" value="UBIQUITIN"/>
</dbReference>
<feature type="domain" description="Ubiquitin-like" evidence="5">
    <location>
        <begin position="313"/>
        <end position="388"/>
    </location>
</feature>
<feature type="domain" description="RING-type" evidence="6">
    <location>
        <begin position="493"/>
        <end position="535"/>
    </location>
</feature>
<dbReference type="InterPro" id="IPR029071">
    <property type="entry name" value="Ubiquitin-like_domsf"/>
</dbReference>
<dbReference type="Gene3D" id="3.10.20.90">
    <property type="entry name" value="Phosphatidylinositol 3-kinase Catalytic Subunit, Chain A, domain 1"/>
    <property type="match status" value="1"/>
</dbReference>
<dbReference type="PROSITE" id="PS50053">
    <property type="entry name" value="UBIQUITIN_2"/>
    <property type="match status" value="1"/>
</dbReference>
<dbReference type="SUPFAM" id="SSF57850">
    <property type="entry name" value="RING/U-box"/>
    <property type="match status" value="1"/>
</dbReference>
<dbReference type="InterPro" id="IPR000626">
    <property type="entry name" value="Ubiquitin-like_dom"/>
</dbReference>
<name>A0A3G5AB36_9VIRU</name>
<evidence type="ECO:0000259" key="5">
    <source>
        <dbReference type="PROSITE" id="PS50053"/>
    </source>
</evidence>
<keyword evidence="1" id="KW-0479">Metal-binding</keyword>
<proteinExistence type="predicted"/>
<dbReference type="PANTHER" id="PTHR10666">
    <property type="entry name" value="UBIQUITIN"/>
    <property type="match status" value="1"/>
</dbReference>
<dbReference type="Pfam" id="PF13920">
    <property type="entry name" value="zf-C3HC4_3"/>
    <property type="match status" value="1"/>
</dbReference>
<evidence type="ECO:0008006" key="8">
    <source>
        <dbReference type="Google" id="ProtNLM"/>
    </source>
</evidence>
<dbReference type="InterPro" id="IPR050158">
    <property type="entry name" value="Ubiquitin_ubiquitin-like"/>
</dbReference>